<dbReference type="SUPFAM" id="SSF56935">
    <property type="entry name" value="Porins"/>
    <property type="match status" value="1"/>
</dbReference>
<evidence type="ECO:0000256" key="7">
    <source>
        <dbReference type="ARBA" id="ARBA00023237"/>
    </source>
</evidence>
<dbReference type="InterPro" id="IPR036942">
    <property type="entry name" value="Beta-barrel_TonB_sf"/>
</dbReference>
<comment type="caution">
    <text evidence="12">The sequence shown here is derived from an EMBL/GenBank/DDBJ whole genome shotgun (WGS) entry which is preliminary data.</text>
</comment>
<keyword evidence="6 8" id="KW-0472">Membrane</keyword>
<dbReference type="InterPro" id="IPR037066">
    <property type="entry name" value="Plug_dom_sf"/>
</dbReference>
<evidence type="ECO:0000259" key="11">
    <source>
        <dbReference type="Pfam" id="PF07715"/>
    </source>
</evidence>
<feature type="domain" description="TonB-dependent receptor plug" evidence="11">
    <location>
        <begin position="64"/>
        <end position="175"/>
    </location>
</feature>
<keyword evidence="2 8" id="KW-0813">Transport</keyword>
<dbReference type="InterPro" id="IPR012910">
    <property type="entry name" value="Plug_dom"/>
</dbReference>
<dbReference type="PANTHER" id="PTHR30069:SF39">
    <property type="entry name" value="BLL6183 PROTEIN"/>
    <property type="match status" value="1"/>
</dbReference>
<evidence type="ECO:0000256" key="8">
    <source>
        <dbReference type="PROSITE-ProRule" id="PRU01360"/>
    </source>
</evidence>
<evidence type="ECO:0000256" key="6">
    <source>
        <dbReference type="ARBA" id="ARBA00023136"/>
    </source>
</evidence>
<accession>A0A7W8DXF5</accession>
<dbReference type="Pfam" id="PF07715">
    <property type="entry name" value="Plug"/>
    <property type="match status" value="1"/>
</dbReference>
<keyword evidence="3 8" id="KW-1134">Transmembrane beta strand</keyword>
<keyword evidence="7 8" id="KW-0998">Cell outer membrane</keyword>
<dbReference type="RefSeq" id="WP_246432782.1">
    <property type="nucleotide sequence ID" value="NZ_JACHIH010000002.1"/>
</dbReference>
<organism evidence="12 13">
    <name type="scientific">Rhodopseudomonas rhenobacensis</name>
    <dbReference type="NCBI Taxonomy" id="87461"/>
    <lineage>
        <taxon>Bacteria</taxon>
        <taxon>Pseudomonadati</taxon>
        <taxon>Pseudomonadota</taxon>
        <taxon>Alphaproteobacteria</taxon>
        <taxon>Hyphomicrobiales</taxon>
        <taxon>Nitrobacteraceae</taxon>
        <taxon>Rhodopseudomonas</taxon>
    </lineage>
</organism>
<feature type="domain" description="TonB-dependent receptor-like beta-barrel" evidence="10">
    <location>
        <begin position="275"/>
        <end position="773"/>
    </location>
</feature>
<dbReference type="EMBL" id="JACHIH010000002">
    <property type="protein sequence ID" value="MBB5045710.1"/>
    <property type="molecule type" value="Genomic_DNA"/>
</dbReference>
<evidence type="ECO:0000313" key="13">
    <source>
        <dbReference type="Proteomes" id="UP000542353"/>
    </source>
</evidence>
<evidence type="ECO:0000313" key="12">
    <source>
        <dbReference type="EMBL" id="MBB5045710.1"/>
    </source>
</evidence>
<dbReference type="GO" id="GO:0015344">
    <property type="term" value="F:siderophore uptake transmembrane transporter activity"/>
    <property type="evidence" value="ECO:0007669"/>
    <property type="project" value="TreeGrafter"/>
</dbReference>
<dbReference type="PANTHER" id="PTHR30069">
    <property type="entry name" value="TONB-DEPENDENT OUTER MEMBRANE RECEPTOR"/>
    <property type="match status" value="1"/>
</dbReference>
<protein>
    <submittedName>
        <fullName evidence="12">Iron complex outermembrane receptor protein</fullName>
    </submittedName>
</protein>
<evidence type="ECO:0000256" key="3">
    <source>
        <dbReference type="ARBA" id="ARBA00022452"/>
    </source>
</evidence>
<reference evidence="12 13" key="1">
    <citation type="submission" date="2020-08" db="EMBL/GenBank/DDBJ databases">
        <title>Genomic Encyclopedia of Type Strains, Phase IV (KMG-IV): sequencing the most valuable type-strain genomes for metagenomic binning, comparative biology and taxonomic classification.</title>
        <authorList>
            <person name="Goeker M."/>
        </authorList>
    </citation>
    <scope>NUCLEOTIDE SEQUENCE [LARGE SCALE GENOMIC DNA]</scope>
    <source>
        <strain evidence="12 13">DSM 12706</strain>
    </source>
</reference>
<keyword evidence="12" id="KW-0675">Receptor</keyword>
<name>A0A7W8DXF5_9BRAD</name>
<keyword evidence="5 9" id="KW-0798">TonB box</keyword>
<evidence type="ECO:0000256" key="1">
    <source>
        <dbReference type="ARBA" id="ARBA00004571"/>
    </source>
</evidence>
<gene>
    <name evidence="12" type="ORF">HNR60_000445</name>
</gene>
<evidence type="ECO:0000256" key="9">
    <source>
        <dbReference type="RuleBase" id="RU003357"/>
    </source>
</evidence>
<keyword evidence="13" id="KW-1185">Reference proteome</keyword>
<dbReference type="Proteomes" id="UP000542353">
    <property type="component" value="Unassembled WGS sequence"/>
</dbReference>
<dbReference type="InterPro" id="IPR039426">
    <property type="entry name" value="TonB-dep_rcpt-like"/>
</dbReference>
<dbReference type="PROSITE" id="PS52016">
    <property type="entry name" value="TONB_DEPENDENT_REC_3"/>
    <property type="match status" value="1"/>
</dbReference>
<evidence type="ECO:0000256" key="5">
    <source>
        <dbReference type="ARBA" id="ARBA00023077"/>
    </source>
</evidence>
<dbReference type="AlphaFoldDB" id="A0A7W8DXF5"/>
<evidence type="ECO:0000256" key="4">
    <source>
        <dbReference type="ARBA" id="ARBA00022692"/>
    </source>
</evidence>
<evidence type="ECO:0000256" key="2">
    <source>
        <dbReference type="ARBA" id="ARBA00022448"/>
    </source>
</evidence>
<dbReference type="Gene3D" id="2.40.170.20">
    <property type="entry name" value="TonB-dependent receptor, beta-barrel domain"/>
    <property type="match status" value="1"/>
</dbReference>
<dbReference type="Pfam" id="PF00593">
    <property type="entry name" value="TonB_dep_Rec_b-barrel"/>
    <property type="match status" value="1"/>
</dbReference>
<keyword evidence="4 8" id="KW-0812">Transmembrane</keyword>
<dbReference type="InterPro" id="IPR000531">
    <property type="entry name" value="Beta-barrel_TonB"/>
</dbReference>
<proteinExistence type="inferred from homology"/>
<comment type="similarity">
    <text evidence="8 9">Belongs to the TonB-dependent receptor family.</text>
</comment>
<dbReference type="GO" id="GO:0044718">
    <property type="term" value="P:siderophore transmembrane transport"/>
    <property type="evidence" value="ECO:0007669"/>
    <property type="project" value="TreeGrafter"/>
</dbReference>
<dbReference type="Gene3D" id="2.170.130.10">
    <property type="entry name" value="TonB-dependent receptor, plug domain"/>
    <property type="match status" value="1"/>
</dbReference>
<sequence>MSGRTSQGRVMWRGTARRAGLTAVVMATATAAAMLPQAGWAQERLPEIQVISNTPLPGSGIDRDKIPSMVSSVTAADFERSYSQNVTDTLFQRIPGVTLSDPNGNSVQQEIRYRGFAASPLQGTPQGLAVYMNGVRLNESFGDTVNWDLIPTNAISRADVFTNNPVFGLNALGGAISLQTKNGFTYQGLEVEGQGGSFGRLQGAMQYGVESGNWSTYIAAQAMTDNGWRQASPAKIGRFYGDVGWRDDRAELHLFGSVASNSFGVAAATPIQMLNRNWSSVYTTPQTTNNDMAMIGLNGKYALTEAWTLQGNVYGRFFRQSHVDGNDADIERCSNSSSFPGQLCLEDDGFPRPSPFTGPAALAFRNQFVILNANNQPIPCPPGPGNTCSPVPYGSIDRTSTDSDTFGGSLQATNEQRLFDHGNRFVVGGSIDRGSTAFGANSTLGYIYPDLSVGLNPAIPGNGQIIHTLGNLGYTPVGIDTKNTYYGLFTTDTFDITEKLAVTGGARYNLAKISVRDVLGTSPDLNSDSTFSRLNPLVGLTYKIVPALSVYGGYSESNRAPTPLELGCSNPSKPCLLESFLVSDPPLDQVVGHTYEFGFRGNSALGGGVLDWKAGLFRTDSDNDIITLASTIQGRGYYQNVPQTRRQGAELSAEYKSSEWLVYAGYSYIDATYRFEGDIASPNNPASDDEGNIHVVSGNRIPGIPQHQFKAGFDYLVTPQWKIGADVVAVGQQHFVGDDANQNDKLPGYAVVNLHTSYQLTSNITVFGVINNLFDNKYALYGTYFEPSGTAKAGLPITLSDQRTEVPGAPFTIYGGIRVKL</sequence>
<dbReference type="GO" id="GO:0009279">
    <property type="term" value="C:cell outer membrane"/>
    <property type="evidence" value="ECO:0007669"/>
    <property type="project" value="UniProtKB-SubCell"/>
</dbReference>
<evidence type="ECO:0000259" key="10">
    <source>
        <dbReference type="Pfam" id="PF00593"/>
    </source>
</evidence>
<comment type="subcellular location">
    <subcellularLocation>
        <location evidence="1 8">Cell outer membrane</location>
        <topology evidence="1 8">Multi-pass membrane protein</topology>
    </subcellularLocation>
</comment>